<feature type="transmembrane region" description="Helical" evidence="6">
    <location>
        <begin position="33"/>
        <end position="51"/>
    </location>
</feature>
<comment type="subcellular location">
    <subcellularLocation>
        <location evidence="1">Cell membrane</location>
        <topology evidence="1">Multi-pass membrane protein</topology>
    </subcellularLocation>
</comment>
<dbReference type="InterPro" id="IPR038766">
    <property type="entry name" value="Membrane_comp_ABC_pdt"/>
</dbReference>
<evidence type="ECO:0000313" key="8">
    <source>
        <dbReference type="EMBL" id="SVA23471.1"/>
    </source>
</evidence>
<feature type="domain" description="ABC3 transporter permease C-terminal" evidence="7">
    <location>
        <begin position="341"/>
        <end position="456"/>
    </location>
</feature>
<dbReference type="PANTHER" id="PTHR30287:SF1">
    <property type="entry name" value="INNER MEMBRANE PROTEIN"/>
    <property type="match status" value="1"/>
</dbReference>
<dbReference type="GO" id="GO:0005886">
    <property type="term" value="C:plasma membrane"/>
    <property type="evidence" value="ECO:0007669"/>
    <property type="project" value="UniProtKB-SubCell"/>
</dbReference>
<accession>A0A381U6U8</accession>
<sequence>CLIGFSFPHIVKLLKISPVTILRKQRSFAPFSYSVYIAISLLAIFLLLLVYTENMTLSMIIFLTIGTVYIIGTACIYLIFFSKPAEGLRANNPMNLAWSELRRRKLSNSIQIISFAVAIGLSLIAFVVKTELVNSWEKSLPPESPNNFAININQIEISSLTNFLEKSEIKPNYFYPIANGRISKIQNSQASKNSSSSIDRTFNITWTKKLPEKNKIISGEWFDEKSTNGLSISEEVALRYTLKVGDKVKVNLADQSIETTIQSIRKVNWESFTPNFFVIGHPDLFGNTPSTYITSFYIPKNKGEVISKFMEKFRTVSLFSIESLIKQVKDIVDQVSRALEIIMFLTIISAIFLTIATIQDGFSLRIHQAAVLRTLGASNLLLRRSTFIEFSFIGIFAGLLASILAQLSLYFLETRIFDIEDPLLHLSLLYIGPLSGFFVIGFISLFLIRSVTQKSPKEILFNA</sequence>
<evidence type="ECO:0000256" key="6">
    <source>
        <dbReference type="SAM" id="Phobius"/>
    </source>
</evidence>
<feature type="transmembrane region" description="Helical" evidence="6">
    <location>
        <begin position="424"/>
        <end position="448"/>
    </location>
</feature>
<dbReference type="EMBL" id="UINC01005776">
    <property type="protein sequence ID" value="SVA23471.1"/>
    <property type="molecule type" value="Genomic_DNA"/>
</dbReference>
<keyword evidence="2" id="KW-1003">Cell membrane</keyword>
<evidence type="ECO:0000256" key="5">
    <source>
        <dbReference type="ARBA" id="ARBA00023136"/>
    </source>
</evidence>
<keyword evidence="4 6" id="KW-1133">Transmembrane helix</keyword>
<gene>
    <name evidence="8" type="ORF">METZ01_LOCUS76325</name>
</gene>
<feature type="non-terminal residue" evidence="8">
    <location>
        <position position="1"/>
    </location>
</feature>
<feature type="transmembrane region" description="Helical" evidence="6">
    <location>
        <begin position="57"/>
        <end position="80"/>
    </location>
</feature>
<keyword evidence="3 6" id="KW-0812">Transmembrane</keyword>
<proteinExistence type="predicted"/>
<evidence type="ECO:0000256" key="2">
    <source>
        <dbReference type="ARBA" id="ARBA00022475"/>
    </source>
</evidence>
<feature type="transmembrane region" description="Helical" evidence="6">
    <location>
        <begin position="390"/>
        <end position="412"/>
    </location>
</feature>
<dbReference type="Pfam" id="PF02687">
    <property type="entry name" value="FtsX"/>
    <property type="match status" value="1"/>
</dbReference>
<evidence type="ECO:0000256" key="1">
    <source>
        <dbReference type="ARBA" id="ARBA00004651"/>
    </source>
</evidence>
<evidence type="ECO:0000256" key="4">
    <source>
        <dbReference type="ARBA" id="ARBA00022989"/>
    </source>
</evidence>
<feature type="transmembrane region" description="Helical" evidence="6">
    <location>
        <begin position="110"/>
        <end position="128"/>
    </location>
</feature>
<keyword evidence="5 6" id="KW-0472">Membrane</keyword>
<evidence type="ECO:0000259" key="7">
    <source>
        <dbReference type="Pfam" id="PF02687"/>
    </source>
</evidence>
<dbReference type="InterPro" id="IPR003838">
    <property type="entry name" value="ABC3_permease_C"/>
</dbReference>
<name>A0A381U6U8_9ZZZZ</name>
<protein>
    <recommendedName>
        <fullName evidence="7">ABC3 transporter permease C-terminal domain-containing protein</fullName>
    </recommendedName>
</protein>
<dbReference type="PANTHER" id="PTHR30287">
    <property type="entry name" value="MEMBRANE COMPONENT OF PREDICTED ABC SUPERFAMILY METABOLITE UPTAKE TRANSPORTER"/>
    <property type="match status" value="1"/>
</dbReference>
<feature type="transmembrane region" description="Helical" evidence="6">
    <location>
        <begin position="338"/>
        <end position="358"/>
    </location>
</feature>
<reference evidence="8" key="1">
    <citation type="submission" date="2018-05" db="EMBL/GenBank/DDBJ databases">
        <authorList>
            <person name="Lanie J.A."/>
            <person name="Ng W.-L."/>
            <person name="Kazmierczak K.M."/>
            <person name="Andrzejewski T.M."/>
            <person name="Davidsen T.M."/>
            <person name="Wayne K.J."/>
            <person name="Tettelin H."/>
            <person name="Glass J.I."/>
            <person name="Rusch D."/>
            <person name="Podicherti R."/>
            <person name="Tsui H.-C.T."/>
            <person name="Winkler M.E."/>
        </authorList>
    </citation>
    <scope>NUCLEOTIDE SEQUENCE</scope>
</reference>
<dbReference type="AlphaFoldDB" id="A0A381U6U8"/>
<evidence type="ECO:0000256" key="3">
    <source>
        <dbReference type="ARBA" id="ARBA00022692"/>
    </source>
</evidence>
<organism evidence="8">
    <name type="scientific">marine metagenome</name>
    <dbReference type="NCBI Taxonomy" id="408172"/>
    <lineage>
        <taxon>unclassified sequences</taxon>
        <taxon>metagenomes</taxon>
        <taxon>ecological metagenomes</taxon>
    </lineage>
</organism>